<dbReference type="Proteomes" id="UP000190367">
    <property type="component" value="Unassembled WGS sequence"/>
</dbReference>
<dbReference type="OrthoDB" id="615868at2"/>
<dbReference type="EMBL" id="FUWZ01000012">
    <property type="protein sequence ID" value="SKA48416.1"/>
    <property type="molecule type" value="Genomic_DNA"/>
</dbReference>
<dbReference type="STRING" id="634771.SAMN04488128_11218"/>
<gene>
    <name evidence="2" type="ORF">SAMN04488128_11218</name>
</gene>
<organism evidence="2 3">
    <name type="scientific">Chitinophaga eiseniae</name>
    <dbReference type="NCBI Taxonomy" id="634771"/>
    <lineage>
        <taxon>Bacteria</taxon>
        <taxon>Pseudomonadati</taxon>
        <taxon>Bacteroidota</taxon>
        <taxon>Chitinophagia</taxon>
        <taxon>Chitinophagales</taxon>
        <taxon>Chitinophagaceae</taxon>
        <taxon>Chitinophaga</taxon>
    </lineage>
</organism>
<accession>A0A1T4U700</accession>
<feature type="signal peptide" evidence="1">
    <location>
        <begin position="1"/>
        <end position="20"/>
    </location>
</feature>
<reference evidence="3" key="1">
    <citation type="submission" date="2017-02" db="EMBL/GenBank/DDBJ databases">
        <authorList>
            <person name="Varghese N."/>
            <person name="Submissions S."/>
        </authorList>
    </citation>
    <scope>NUCLEOTIDE SEQUENCE [LARGE SCALE GENOMIC DNA]</scope>
    <source>
        <strain evidence="3">DSM 22224</strain>
    </source>
</reference>
<proteinExistence type="predicted"/>
<sequence>MIRFLLIAALLAINTSVCHGQLSVYFCYETRQMGWAVGYDNYNSVRDNEAYQHCLQRGGKYPKLEYTRSVYGCYAVVSAIDTGGHRTGGWASGAASEAEAINVAKNAARSRAAVENSFTVLAVGCITQPPKIEPQWGEWHSEACAYLEYRIKTLEGYDWNYQVHSYFQVRSKFKMPVTFIFQLLDKDGKVHFGDLHQVQPGETIDFVHKMKGRIIKSIRIAELKNAKNNKSINCDDADGGKTAGNNNNKETLRQLIAEFDNLNAQLPNSPAKTTIFNNTATVLMGKEDDNYKISVLKDAISRLRSLPGQQGSQAVNKPDLSAGINELSQKEIALINDIRAIEPNASVRAWDGNGNDNAEFMLQKKKENVAYLENYLGKLESKAAQEKAIKEKQKTVFNSLMQNGNEAMTSKDYARAMSNYQAAMSSTTDVNDQNAARERYHAAMEAKKTADREVRVAEAHKTDNEENALYTTAAASAAGYMALLKDRYSSRPFAAKFLLGLGYEHSPILSNGTDKSYIEERHLFTLHTGFNLGFFNNRPVSFYVKPQLNMGMSAFSTGISGGYASYGATAVLQLAARKHSKFNVFAEGGWFKHSGTFKYDADARNNTATDDVREGNMSFSRLLYGGGMMLRWIDKSAGKETYLRPAVYLEKPSFFTDGTKPLLSMNFQVYIYSAILLDFTYTPNTYVAGELHHPVTLERKNVNAYSFKIIRQGRLN</sequence>
<name>A0A1T4U700_9BACT</name>
<dbReference type="RefSeq" id="WP_078673393.1">
    <property type="nucleotide sequence ID" value="NZ_FUWZ01000012.1"/>
</dbReference>
<evidence type="ECO:0000313" key="2">
    <source>
        <dbReference type="EMBL" id="SKA48416.1"/>
    </source>
</evidence>
<keyword evidence="3" id="KW-1185">Reference proteome</keyword>
<evidence type="ECO:0000256" key="1">
    <source>
        <dbReference type="SAM" id="SignalP"/>
    </source>
</evidence>
<evidence type="ECO:0000313" key="3">
    <source>
        <dbReference type="Proteomes" id="UP000190367"/>
    </source>
</evidence>
<dbReference type="AlphaFoldDB" id="A0A1T4U700"/>
<protein>
    <submittedName>
        <fullName evidence="2">Uncharacterized protein</fullName>
    </submittedName>
</protein>
<feature type="chain" id="PRO_5012843398" evidence="1">
    <location>
        <begin position="21"/>
        <end position="716"/>
    </location>
</feature>
<keyword evidence="1" id="KW-0732">Signal</keyword>